<dbReference type="Proteomes" id="UP000325081">
    <property type="component" value="Unassembled WGS sequence"/>
</dbReference>
<dbReference type="PANTHER" id="PTHR28532">
    <property type="entry name" value="GEO13458P1"/>
    <property type="match status" value="1"/>
</dbReference>
<dbReference type="InterPro" id="IPR052436">
    <property type="entry name" value="LTO1_adapter"/>
</dbReference>
<accession>A0A5A7P981</accession>
<dbReference type="PANTHER" id="PTHR28532:SF1">
    <property type="entry name" value="ORAL CANCER OVEREXPRESSED 1"/>
    <property type="match status" value="1"/>
</dbReference>
<protein>
    <submittedName>
        <fullName evidence="1">Oral cancer overexpressed protein 1</fullName>
    </submittedName>
</protein>
<gene>
    <name evidence="1" type="ORF">STAS_05025</name>
</gene>
<name>A0A5A7P981_STRAF</name>
<evidence type="ECO:0000313" key="2">
    <source>
        <dbReference type="Proteomes" id="UP000325081"/>
    </source>
</evidence>
<dbReference type="OrthoDB" id="10480497at2759"/>
<dbReference type="AlphaFoldDB" id="A0A5A7P981"/>
<keyword evidence="2" id="KW-1185">Reference proteome</keyword>
<proteinExistence type="predicted"/>
<organism evidence="1 2">
    <name type="scientific">Striga asiatica</name>
    <name type="common">Asiatic witchweed</name>
    <name type="synonym">Buchnera asiatica</name>
    <dbReference type="NCBI Taxonomy" id="4170"/>
    <lineage>
        <taxon>Eukaryota</taxon>
        <taxon>Viridiplantae</taxon>
        <taxon>Streptophyta</taxon>
        <taxon>Embryophyta</taxon>
        <taxon>Tracheophyta</taxon>
        <taxon>Spermatophyta</taxon>
        <taxon>Magnoliopsida</taxon>
        <taxon>eudicotyledons</taxon>
        <taxon>Gunneridae</taxon>
        <taxon>Pentapetalae</taxon>
        <taxon>asterids</taxon>
        <taxon>lamiids</taxon>
        <taxon>Lamiales</taxon>
        <taxon>Orobanchaceae</taxon>
        <taxon>Buchnereae</taxon>
        <taxon>Striga</taxon>
    </lineage>
</organism>
<dbReference type="EMBL" id="BKCP01003336">
    <property type="protein sequence ID" value="GER29187.1"/>
    <property type="molecule type" value="Genomic_DNA"/>
</dbReference>
<comment type="caution">
    <text evidence="1">The sequence shown here is derived from an EMBL/GenBank/DDBJ whole genome shotgun (WGS) entry which is preliminary data.</text>
</comment>
<sequence length="106" mass="12176">MNTGFEVAEDLAFYRGRVHVWSSAVRPDPNFFSARIQRTIKQVVHGRKVGLKMNTGFEVAEDLAFYRGRVHVWSSAVRPDPNFFSARIQRTIKQVVRFVYDGLTGD</sequence>
<dbReference type="SMR" id="A0A5A7P981"/>
<evidence type="ECO:0000313" key="1">
    <source>
        <dbReference type="EMBL" id="GER29187.1"/>
    </source>
</evidence>
<reference evidence="2" key="1">
    <citation type="journal article" date="2019" name="Curr. Biol.">
        <title>Genome Sequence of Striga asiatica Provides Insight into the Evolution of Plant Parasitism.</title>
        <authorList>
            <person name="Yoshida S."/>
            <person name="Kim S."/>
            <person name="Wafula E.K."/>
            <person name="Tanskanen J."/>
            <person name="Kim Y.M."/>
            <person name="Honaas L."/>
            <person name="Yang Z."/>
            <person name="Spallek T."/>
            <person name="Conn C.E."/>
            <person name="Ichihashi Y."/>
            <person name="Cheong K."/>
            <person name="Cui S."/>
            <person name="Der J.P."/>
            <person name="Gundlach H."/>
            <person name="Jiao Y."/>
            <person name="Hori C."/>
            <person name="Ishida J.K."/>
            <person name="Kasahara H."/>
            <person name="Kiba T."/>
            <person name="Kim M.S."/>
            <person name="Koo N."/>
            <person name="Laohavisit A."/>
            <person name="Lee Y.H."/>
            <person name="Lumba S."/>
            <person name="McCourt P."/>
            <person name="Mortimer J.C."/>
            <person name="Mutuku J.M."/>
            <person name="Nomura T."/>
            <person name="Sasaki-Sekimoto Y."/>
            <person name="Seto Y."/>
            <person name="Wang Y."/>
            <person name="Wakatake T."/>
            <person name="Sakakibara H."/>
            <person name="Demura T."/>
            <person name="Yamaguchi S."/>
            <person name="Yoneyama K."/>
            <person name="Manabe R.I."/>
            <person name="Nelson D.C."/>
            <person name="Schulman A.H."/>
            <person name="Timko M.P."/>
            <person name="dePamphilis C.W."/>
            <person name="Choi D."/>
            <person name="Shirasu K."/>
        </authorList>
    </citation>
    <scope>NUCLEOTIDE SEQUENCE [LARGE SCALE GENOMIC DNA]</scope>
    <source>
        <strain evidence="2">cv. UVA1</strain>
    </source>
</reference>